<dbReference type="EMBL" id="FRCR01000003">
    <property type="protein sequence ID" value="SHM31289.1"/>
    <property type="molecule type" value="Genomic_DNA"/>
</dbReference>
<evidence type="ECO:0000256" key="1">
    <source>
        <dbReference type="ARBA" id="ARBA00022729"/>
    </source>
</evidence>
<dbReference type="GO" id="GO:0030976">
    <property type="term" value="F:thiamine pyrophosphate binding"/>
    <property type="evidence" value="ECO:0007669"/>
    <property type="project" value="TreeGrafter"/>
</dbReference>
<dbReference type="STRING" id="447595.SAMN05660826_00765"/>
<keyword evidence="3" id="KW-1185">Reference proteome</keyword>
<proteinExistence type="predicted"/>
<evidence type="ECO:0000313" key="2">
    <source>
        <dbReference type="EMBL" id="SHM31289.1"/>
    </source>
</evidence>
<protein>
    <submittedName>
        <fullName evidence="2">Putative spermidine/putrescine transport system substrate-binding protein</fullName>
    </submittedName>
</protein>
<dbReference type="GO" id="GO:0015888">
    <property type="term" value="P:thiamine transport"/>
    <property type="evidence" value="ECO:0007669"/>
    <property type="project" value="TreeGrafter"/>
</dbReference>
<sequence>MKKIHVTKCGSFLVVFLSLLLLNGCKPSTPINANLESVSITTPEMIKQMEEAVKNEKEIVSYGLPDDWANWKESWEQFTRKYNLVHHDTDMSSAEEIQKFKAERNNPKADVGDIGIQFAPIAVSEGVTMPYKNSYWNEIPNWAKHPDGHWVAWYTGTMSIAVNKNLVPNIPRTFKDLLKPEYKGKIAFGDPRQAANANWAIFAANFAMGGDETNVQPGLDFFRKLAESGNLIPVEPSAANIEKGEAPIVINWDFLTLAQRDRLKDKIPLEVIIPEDGTVIGAYVSIINKWAPHPNAAKLWQEFVFSDQGQINLAKGYARPIRKVDLPPDVAAKLLPESAYKSARAITDWDAFEKSAKKIAEEWSKIIQLMGR</sequence>
<dbReference type="GO" id="GO:0030975">
    <property type="term" value="F:thiamine binding"/>
    <property type="evidence" value="ECO:0007669"/>
    <property type="project" value="TreeGrafter"/>
</dbReference>
<reference evidence="3" key="1">
    <citation type="submission" date="2016-11" db="EMBL/GenBank/DDBJ databases">
        <authorList>
            <person name="Varghese N."/>
            <person name="Submissions S."/>
        </authorList>
    </citation>
    <scope>NUCLEOTIDE SEQUENCE [LARGE SCALE GENOMIC DNA]</scope>
    <source>
        <strain evidence="3">DSM 18802</strain>
    </source>
</reference>
<dbReference type="RefSeq" id="WP_073254868.1">
    <property type="nucleotide sequence ID" value="NZ_FRCR01000003.1"/>
</dbReference>
<dbReference type="Pfam" id="PF13343">
    <property type="entry name" value="SBP_bac_6"/>
    <property type="match status" value="1"/>
</dbReference>
<dbReference type="GO" id="GO:0030288">
    <property type="term" value="C:outer membrane-bounded periplasmic space"/>
    <property type="evidence" value="ECO:0007669"/>
    <property type="project" value="TreeGrafter"/>
</dbReference>
<accession>A0A1M7HSA6</accession>
<keyword evidence="1" id="KW-0732">Signal</keyword>
<dbReference type="Gene3D" id="3.40.190.10">
    <property type="entry name" value="Periplasmic binding protein-like II"/>
    <property type="match status" value="2"/>
</dbReference>
<dbReference type="Proteomes" id="UP000184375">
    <property type="component" value="Unassembled WGS sequence"/>
</dbReference>
<gene>
    <name evidence="2" type="ORF">SAMN05660826_00765</name>
</gene>
<dbReference type="AlphaFoldDB" id="A0A1M7HSA6"/>
<organism evidence="2 3">
    <name type="scientific">Caldanaerovirga acetigignens</name>
    <dbReference type="NCBI Taxonomy" id="447595"/>
    <lineage>
        <taxon>Bacteria</taxon>
        <taxon>Bacillati</taxon>
        <taxon>Bacillota</taxon>
        <taxon>Clostridia</taxon>
        <taxon>Thermosediminibacterales</taxon>
        <taxon>Thermosediminibacteraceae</taxon>
        <taxon>Caldanaerovirga</taxon>
    </lineage>
</organism>
<dbReference type="PANTHER" id="PTHR30006">
    <property type="entry name" value="THIAMINE-BINDING PERIPLASMIC PROTEIN-RELATED"/>
    <property type="match status" value="1"/>
</dbReference>
<dbReference type="SUPFAM" id="SSF53850">
    <property type="entry name" value="Periplasmic binding protein-like II"/>
    <property type="match status" value="1"/>
</dbReference>
<dbReference type="PANTHER" id="PTHR30006:SF2">
    <property type="entry name" value="ABC TRANSPORTER SUBSTRATE-BINDING PROTEIN"/>
    <property type="match status" value="1"/>
</dbReference>
<dbReference type="OrthoDB" id="9808332at2"/>
<evidence type="ECO:0000313" key="3">
    <source>
        <dbReference type="Proteomes" id="UP000184375"/>
    </source>
</evidence>
<name>A0A1M7HSA6_9FIRM</name>